<evidence type="ECO:0000313" key="2">
    <source>
        <dbReference type="EMBL" id="MFD0912704.1"/>
    </source>
</evidence>
<accession>A0ABW3F7H0</accession>
<comment type="caution">
    <text evidence="2">The sequence shown here is derived from an EMBL/GenBank/DDBJ whole genome shotgun (WGS) entry which is preliminary data.</text>
</comment>
<dbReference type="EMBL" id="JBHTKB010000001">
    <property type="protein sequence ID" value="MFD0912704.1"/>
    <property type="molecule type" value="Genomic_DNA"/>
</dbReference>
<comment type="similarity">
    <text evidence="1">Belongs to the RutC family.</text>
</comment>
<dbReference type="Proteomes" id="UP001597128">
    <property type="component" value="Unassembled WGS sequence"/>
</dbReference>
<proteinExistence type="inferred from homology"/>
<dbReference type="InterPro" id="IPR035959">
    <property type="entry name" value="RutC-like_sf"/>
</dbReference>
<dbReference type="Pfam" id="PF01042">
    <property type="entry name" value="Ribonuc_L-PSP"/>
    <property type="match status" value="1"/>
</dbReference>
<dbReference type="CDD" id="cd00448">
    <property type="entry name" value="YjgF_YER057c_UK114_family"/>
    <property type="match status" value="1"/>
</dbReference>
<dbReference type="RefSeq" id="WP_379055856.1">
    <property type="nucleotide sequence ID" value="NZ_JBHTKB010000001.1"/>
</dbReference>
<evidence type="ECO:0000256" key="1">
    <source>
        <dbReference type="ARBA" id="ARBA00010552"/>
    </source>
</evidence>
<dbReference type="SUPFAM" id="SSF55298">
    <property type="entry name" value="YjgF-like"/>
    <property type="match status" value="1"/>
</dbReference>
<dbReference type="NCBIfam" id="TIGR00004">
    <property type="entry name" value="Rid family detoxifying hydrolase"/>
    <property type="match status" value="1"/>
</dbReference>
<dbReference type="PANTHER" id="PTHR11803:SF58">
    <property type="entry name" value="PROTEIN HMF1-RELATED"/>
    <property type="match status" value="1"/>
</dbReference>
<dbReference type="InterPro" id="IPR006175">
    <property type="entry name" value="YjgF/YER057c/UK114"/>
</dbReference>
<dbReference type="Gene3D" id="3.30.1330.40">
    <property type="entry name" value="RutC-like"/>
    <property type="match status" value="1"/>
</dbReference>
<evidence type="ECO:0000313" key="3">
    <source>
        <dbReference type="Proteomes" id="UP001597128"/>
    </source>
</evidence>
<dbReference type="InterPro" id="IPR006056">
    <property type="entry name" value="RidA"/>
</dbReference>
<gene>
    <name evidence="2" type="ORF">ACFQ1Z_04020</name>
</gene>
<reference evidence="3" key="1">
    <citation type="journal article" date="2019" name="Int. J. Syst. Evol. Microbiol.">
        <title>The Global Catalogue of Microorganisms (GCM) 10K type strain sequencing project: providing services to taxonomists for standard genome sequencing and annotation.</title>
        <authorList>
            <consortium name="The Broad Institute Genomics Platform"/>
            <consortium name="The Broad Institute Genome Sequencing Center for Infectious Disease"/>
            <person name="Wu L."/>
            <person name="Ma J."/>
        </authorList>
    </citation>
    <scope>NUCLEOTIDE SEQUENCE [LARGE SCALE GENOMIC DNA]</scope>
    <source>
        <strain evidence="3">CCUG 58412</strain>
    </source>
</reference>
<dbReference type="PROSITE" id="PS01094">
    <property type="entry name" value="UPF0076"/>
    <property type="match status" value="1"/>
</dbReference>
<name>A0ABW3F7H0_9PROT</name>
<protein>
    <submittedName>
        <fullName evidence="2">RidA family protein</fullName>
    </submittedName>
</protein>
<keyword evidence="3" id="KW-1185">Reference proteome</keyword>
<dbReference type="PANTHER" id="PTHR11803">
    <property type="entry name" value="2-IMINOBUTANOATE/2-IMINOPROPANOATE DEAMINASE RIDA"/>
    <property type="match status" value="1"/>
</dbReference>
<organism evidence="2 3">
    <name type="scientific">Methylophilus luteus</name>
    <dbReference type="NCBI Taxonomy" id="640108"/>
    <lineage>
        <taxon>Bacteria</taxon>
        <taxon>Pseudomonadati</taxon>
        <taxon>Pseudomonadota</taxon>
        <taxon>Betaproteobacteria</taxon>
        <taxon>Nitrosomonadales</taxon>
        <taxon>Methylophilaceae</taxon>
        <taxon>Methylophilus</taxon>
    </lineage>
</organism>
<dbReference type="InterPro" id="IPR019897">
    <property type="entry name" value="RidA_CS"/>
</dbReference>
<sequence length="126" mass="13326">MKIVQTPQAPAAIGPYAQGVIVGNMLYTSGQIALRPDGSLNDGDVVAQTQQVLANLQAIIEAAGGNLHQVVKTTVFLKNLDDFVAMNEVYGETFGTHTPARSTVQVAKLPRDVLVEIEAIVALGEI</sequence>